<proteinExistence type="inferred from homology"/>
<dbReference type="EMBL" id="BAABLD010000011">
    <property type="protein sequence ID" value="GAA5169085.1"/>
    <property type="molecule type" value="Genomic_DNA"/>
</dbReference>
<sequence>MPTRSSLSLRSLLLTIAICALSGILVLAVLAQINISRLLDANDKLLDTGRITQQQADVDMNHDAVRADVLAVLLFVKQGNPEGVAAARKDLDEHAGDLEKLFNDNLERLPPEARKLANDTKPTLQRYFEAARRIVANPDKDSAAELERFQNDFEALEIRLGDLTKAIEAYAASESQANASAVSQARFVIWLGAVVALGILSLVAWRVYQTSVPPLQRMAADTTRIARDGNLSITLGEVGCEEVQQVANAFNQLIVRQRAVVSQSHSTAGTIYKHMQELGALSGRVRTNAGAQSSLMQRAMAGFEESAESINVIAENASEAASAAEQAGKISQIGAQDVTNSTREFDSLAHTVKEIAAIITSLAHEANEISGVASAIRDIADQTNLLALNAAIEAARAGEQGRGFAVVADEVRKLAERTSNSTDQIFSRIEQIRAASENAVRGVENGVSSVTAGIERASSSARSVAEIPVAAANVVAGMHGIRDALAAQRSTQNEVARIIEQVSRDVHEASHDAESLDRLIEQTRSAMNALNETVHQFKV</sequence>
<dbReference type="InterPro" id="IPR003660">
    <property type="entry name" value="HAMP_dom"/>
</dbReference>
<feature type="domain" description="Methyl-accepting transducer" evidence="9">
    <location>
        <begin position="267"/>
        <end position="503"/>
    </location>
</feature>
<comment type="similarity">
    <text evidence="6">Belongs to the methyl-accepting chemotaxis (MCP) protein family.</text>
</comment>
<feature type="transmembrane region" description="Helical" evidence="8">
    <location>
        <begin position="187"/>
        <end position="208"/>
    </location>
</feature>
<evidence type="ECO:0000256" key="8">
    <source>
        <dbReference type="SAM" id="Phobius"/>
    </source>
</evidence>
<keyword evidence="12" id="KW-1185">Reference proteome</keyword>
<evidence type="ECO:0000256" key="3">
    <source>
        <dbReference type="ARBA" id="ARBA00022989"/>
    </source>
</evidence>
<evidence type="ECO:0000256" key="2">
    <source>
        <dbReference type="ARBA" id="ARBA00022692"/>
    </source>
</evidence>
<evidence type="ECO:0000256" key="6">
    <source>
        <dbReference type="ARBA" id="ARBA00029447"/>
    </source>
</evidence>
<accession>A0ABP9QY01</accession>
<keyword evidence="4 8" id="KW-0472">Membrane</keyword>
<dbReference type="Gene3D" id="1.10.287.950">
    <property type="entry name" value="Methyl-accepting chemotaxis protein"/>
    <property type="match status" value="1"/>
</dbReference>
<evidence type="ECO:0000313" key="11">
    <source>
        <dbReference type="EMBL" id="GAA5169085.1"/>
    </source>
</evidence>
<evidence type="ECO:0000256" key="5">
    <source>
        <dbReference type="ARBA" id="ARBA00023224"/>
    </source>
</evidence>
<keyword evidence="5 7" id="KW-0807">Transducer</keyword>
<dbReference type="InterPro" id="IPR004089">
    <property type="entry name" value="MCPsignal_dom"/>
</dbReference>
<keyword evidence="2 8" id="KW-0812">Transmembrane</keyword>
<dbReference type="SUPFAM" id="SSF58104">
    <property type="entry name" value="Methyl-accepting chemotaxis protein (MCP) signaling domain"/>
    <property type="match status" value="1"/>
</dbReference>
<evidence type="ECO:0000256" key="4">
    <source>
        <dbReference type="ARBA" id="ARBA00023136"/>
    </source>
</evidence>
<dbReference type="RefSeq" id="WP_345533929.1">
    <property type="nucleotide sequence ID" value="NZ_BAABLD010000011.1"/>
</dbReference>
<keyword evidence="3 8" id="KW-1133">Transmembrane helix</keyword>
<dbReference type="SMART" id="SM00283">
    <property type="entry name" value="MA"/>
    <property type="match status" value="1"/>
</dbReference>
<dbReference type="PROSITE" id="PS50111">
    <property type="entry name" value="CHEMOTAXIS_TRANSDUC_2"/>
    <property type="match status" value="1"/>
</dbReference>
<gene>
    <name evidence="11" type="ORF">GCM10025770_30190</name>
</gene>
<name>A0ABP9QY01_9RHOO</name>
<evidence type="ECO:0000256" key="1">
    <source>
        <dbReference type="ARBA" id="ARBA00004141"/>
    </source>
</evidence>
<reference evidence="12" key="1">
    <citation type="journal article" date="2019" name="Int. J. Syst. Evol. Microbiol.">
        <title>The Global Catalogue of Microorganisms (GCM) 10K type strain sequencing project: providing services to taxonomists for standard genome sequencing and annotation.</title>
        <authorList>
            <consortium name="The Broad Institute Genomics Platform"/>
            <consortium name="The Broad Institute Genome Sequencing Center for Infectious Disease"/>
            <person name="Wu L."/>
            <person name="Ma J."/>
        </authorList>
    </citation>
    <scope>NUCLEOTIDE SEQUENCE [LARGE SCALE GENOMIC DNA]</scope>
    <source>
        <strain evidence="12">JCM 18715</strain>
    </source>
</reference>
<dbReference type="PANTHER" id="PTHR32089:SF119">
    <property type="entry name" value="METHYL-ACCEPTING CHEMOTAXIS PROTEIN CTPL"/>
    <property type="match status" value="1"/>
</dbReference>
<protein>
    <submittedName>
        <fullName evidence="11">Methyl-accepting chemotaxis protein</fullName>
    </submittedName>
</protein>
<feature type="domain" description="HAMP" evidence="10">
    <location>
        <begin position="214"/>
        <end position="262"/>
    </location>
</feature>
<dbReference type="PANTHER" id="PTHR32089">
    <property type="entry name" value="METHYL-ACCEPTING CHEMOTAXIS PROTEIN MCPB"/>
    <property type="match status" value="1"/>
</dbReference>
<organism evidence="11 12">
    <name type="scientific">Viridibacterium curvum</name>
    <dbReference type="NCBI Taxonomy" id="1101404"/>
    <lineage>
        <taxon>Bacteria</taxon>
        <taxon>Pseudomonadati</taxon>
        <taxon>Pseudomonadota</taxon>
        <taxon>Betaproteobacteria</taxon>
        <taxon>Rhodocyclales</taxon>
        <taxon>Rhodocyclaceae</taxon>
        <taxon>Viridibacterium</taxon>
    </lineage>
</organism>
<dbReference type="PROSITE" id="PS50885">
    <property type="entry name" value="HAMP"/>
    <property type="match status" value="1"/>
</dbReference>
<evidence type="ECO:0000259" key="10">
    <source>
        <dbReference type="PROSITE" id="PS50885"/>
    </source>
</evidence>
<evidence type="ECO:0000313" key="12">
    <source>
        <dbReference type="Proteomes" id="UP001500547"/>
    </source>
</evidence>
<comment type="caution">
    <text evidence="11">The sequence shown here is derived from an EMBL/GenBank/DDBJ whole genome shotgun (WGS) entry which is preliminary data.</text>
</comment>
<comment type="subcellular location">
    <subcellularLocation>
        <location evidence="1">Membrane</location>
        <topology evidence="1">Multi-pass membrane protein</topology>
    </subcellularLocation>
</comment>
<dbReference type="Pfam" id="PF00015">
    <property type="entry name" value="MCPsignal"/>
    <property type="match status" value="1"/>
</dbReference>
<evidence type="ECO:0000256" key="7">
    <source>
        <dbReference type="PROSITE-ProRule" id="PRU00284"/>
    </source>
</evidence>
<dbReference type="Proteomes" id="UP001500547">
    <property type="component" value="Unassembled WGS sequence"/>
</dbReference>
<evidence type="ECO:0000259" key="9">
    <source>
        <dbReference type="PROSITE" id="PS50111"/>
    </source>
</evidence>